<keyword evidence="2" id="KW-0472">Membrane</keyword>
<feature type="region of interest" description="Disordered" evidence="1">
    <location>
        <begin position="64"/>
        <end position="83"/>
    </location>
</feature>
<evidence type="ECO:0000256" key="2">
    <source>
        <dbReference type="SAM" id="Phobius"/>
    </source>
</evidence>
<organism evidence="3">
    <name type="scientific">Megaviridae environmental sample</name>
    <dbReference type="NCBI Taxonomy" id="1737588"/>
    <lineage>
        <taxon>Viruses</taxon>
        <taxon>Varidnaviria</taxon>
        <taxon>Bamfordvirae</taxon>
        <taxon>Nucleocytoviricota</taxon>
        <taxon>Megaviricetes</taxon>
        <taxon>Imitervirales</taxon>
        <taxon>Mimiviridae</taxon>
        <taxon>environmental samples</taxon>
    </lineage>
</organism>
<proteinExistence type="predicted"/>
<protein>
    <submittedName>
        <fullName evidence="3">Uncharacterized protein</fullName>
    </submittedName>
</protein>
<reference evidence="3" key="1">
    <citation type="journal article" date="2019" name="Philos. Trans. R. Soc. Lond., B, Biol. Sci.">
        <title>Targeted metagenomic recovery of four divergent viruses reveals shared and distinctive characteristics of giant viruses of marine eukaryotes.</title>
        <authorList>
            <person name="Needham D.M."/>
            <person name="Poirier C."/>
            <person name="Hehenberger E."/>
            <person name="Jimenez V."/>
            <person name="Swalwell J.E."/>
            <person name="Santoro A.E."/>
            <person name="Worden A.Z."/>
        </authorList>
    </citation>
    <scope>NUCLEOTIDE SEQUENCE</scope>
    <source>
        <strain evidence="3">OPacV-662</strain>
    </source>
</reference>
<accession>A0A5J6VH13</accession>
<keyword evidence="2" id="KW-0812">Transmembrane</keyword>
<keyword evidence="2" id="KW-1133">Transmembrane helix</keyword>
<evidence type="ECO:0000256" key="1">
    <source>
        <dbReference type="SAM" id="MobiDB-lite"/>
    </source>
</evidence>
<feature type="transmembrane region" description="Helical" evidence="2">
    <location>
        <begin position="129"/>
        <end position="146"/>
    </location>
</feature>
<dbReference type="EMBL" id="MN448266">
    <property type="protein sequence ID" value="QFG73595.1"/>
    <property type="molecule type" value="Genomic_DNA"/>
</dbReference>
<evidence type="ECO:0000313" key="3">
    <source>
        <dbReference type="EMBL" id="QFG73595.1"/>
    </source>
</evidence>
<sequence>MKYRAFLKQQHYNNHQEQDQYKITNKTHQDVCNSPKSLCISIPNEFTADQEQIIQNERVEIYSNTPVNSSNNPPIKSISSNNPPIKSISSNNPPIKSISSNNPPIKSISSNNPPIKSISSNKSISTNQFIMILILTSYILCTLNMFKFKLITSTFLILENIDQHLYHIQVFIYKYLIMFIKYTHVIIKKYITRQILVNV</sequence>
<feature type="transmembrane region" description="Helical" evidence="2">
    <location>
        <begin position="166"/>
        <end position="187"/>
    </location>
</feature>
<name>A0A5J6VH13_9VIRU</name>